<reference evidence="1" key="1">
    <citation type="submission" date="2022-09" db="EMBL/GenBank/DDBJ databases">
        <authorList>
            <person name="Duchaud E."/>
        </authorList>
    </citation>
    <scope>NUCLEOTIDE SEQUENCE</scope>
    <source>
        <strain evidence="1">TRV642</strain>
    </source>
</reference>
<gene>
    <name evidence="1" type="ORF">TRV642_3822</name>
</gene>
<evidence type="ECO:0000313" key="2">
    <source>
        <dbReference type="Proteomes" id="UP001152749"/>
    </source>
</evidence>
<dbReference type="NCBIfam" id="TIGR03519">
    <property type="entry name" value="T9SS_PorP_fam"/>
    <property type="match status" value="1"/>
</dbReference>
<evidence type="ECO:0000313" key="1">
    <source>
        <dbReference type="EMBL" id="CAI2768570.1"/>
    </source>
</evidence>
<accession>A0A9W4XFU0</accession>
<dbReference type="Pfam" id="PF11751">
    <property type="entry name" value="PorP_SprF"/>
    <property type="match status" value="1"/>
</dbReference>
<dbReference type="KEGG" id="fcs:TRV642_3822"/>
<dbReference type="RefSeq" id="WP_263361159.1">
    <property type="nucleotide sequence ID" value="NZ_OX336425.1"/>
</dbReference>
<organism evidence="1 2">
    <name type="scientific">Flavobacterium collinsii</name>
    <dbReference type="NCBI Taxonomy" id="1114861"/>
    <lineage>
        <taxon>Bacteria</taxon>
        <taxon>Pseudomonadati</taxon>
        <taxon>Bacteroidota</taxon>
        <taxon>Flavobacteriia</taxon>
        <taxon>Flavobacteriales</taxon>
        <taxon>Flavobacteriaceae</taxon>
        <taxon>Flavobacterium</taxon>
    </lineage>
</organism>
<dbReference type="EMBL" id="OX336425">
    <property type="protein sequence ID" value="CAI2768570.1"/>
    <property type="molecule type" value="Genomic_DNA"/>
</dbReference>
<dbReference type="InterPro" id="IPR019861">
    <property type="entry name" value="PorP/SprF_Bacteroidetes"/>
</dbReference>
<proteinExistence type="predicted"/>
<dbReference type="Proteomes" id="UP001152749">
    <property type="component" value="Chromosome"/>
</dbReference>
<name>A0A9W4XFU0_9FLAO</name>
<dbReference type="AlphaFoldDB" id="A0A9W4XFU0"/>
<sequence length="310" mass="35257">MKKILLLLFIITILPTYGQELQLAPTSQYLADNPFVIAGAYAGIGEFYKIRLTGEAQWLGVKDAPQTQSLSFDARIADRSGIGAIFFNDKNRNTSQKGGQLTYAHHITISEFNNQYLSFGLSYKFTNFNIDISNIITSDPSVQSYNVNNSNFDLSFLYRVENFFISFNAVNILNKTVKPTILKEPMNIRNYYLYSGFLLKNKFSSIEYEPSILYQIYESDGRSSLDLNLKIRKMTGENYIWGGINLRLLADQSFKANSLAPLIGFRQNKFYAAYSFNISLNQLQNYNSGTHMLTIGFDLKNRPSNCMCAN</sequence>
<protein>
    <submittedName>
        <fullName evidence="1">T9SS membrane protein, PorP/SprF family</fullName>
    </submittedName>
</protein>